<evidence type="ECO:0000256" key="4">
    <source>
        <dbReference type="SAM" id="MobiDB-lite"/>
    </source>
</evidence>
<dbReference type="Gene3D" id="1.25.40.10">
    <property type="entry name" value="Tetratricopeptide repeat domain"/>
    <property type="match status" value="3"/>
</dbReference>
<dbReference type="OrthoDB" id="185373at2759"/>
<keyword evidence="2" id="KW-0677">Repeat</keyword>
<feature type="repeat" description="PPR" evidence="3">
    <location>
        <begin position="150"/>
        <end position="180"/>
    </location>
</feature>
<dbReference type="Pfam" id="PF13041">
    <property type="entry name" value="PPR_2"/>
    <property type="match status" value="2"/>
</dbReference>
<gene>
    <name evidence="5" type="ORF">M569_06082</name>
</gene>
<organism evidence="5 6">
    <name type="scientific">Genlisea aurea</name>
    <dbReference type="NCBI Taxonomy" id="192259"/>
    <lineage>
        <taxon>Eukaryota</taxon>
        <taxon>Viridiplantae</taxon>
        <taxon>Streptophyta</taxon>
        <taxon>Embryophyta</taxon>
        <taxon>Tracheophyta</taxon>
        <taxon>Spermatophyta</taxon>
        <taxon>Magnoliopsida</taxon>
        <taxon>eudicotyledons</taxon>
        <taxon>Gunneridae</taxon>
        <taxon>Pentapetalae</taxon>
        <taxon>asterids</taxon>
        <taxon>lamiids</taxon>
        <taxon>Lamiales</taxon>
        <taxon>Lentibulariaceae</taxon>
        <taxon>Genlisea</taxon>
    </lineage>
</organism>
<feature type="compositionally biased region" description="Low complexity" evidence="4">
    <location>
        <begin position="12"/>
        <end position="23"/>
    </location>
</feature>
<dbReference type="Proteomes" id="UP000015453">
    <property type="component" value="Unassembled WGS sequence"/>
</dbReference>
<feature type="repeat" description="PPR" evidence="3">
    <location>
        <begin position="256"/>
        <end position="290"/>
    </location>
</feature>
<dbReference type="EMBL" id="AUSU01002489">
    <property type="protein sequence ID" value="EPS68688.1"/>
    <property type="molecule type" value="Genomic_DNA"/>
</dbReference>
<reference evidence="5 6" key="1">
    <citation type="journal article" date="2013" name="BMC Genomics">
        <title>The miniature genome of a carnivorous plant Genlisea aurea contains a low number of genes and short non-coding sequences.</title>
        <authorList>
            <person name="Leushkin E.V."/>
            <person name="Sutormin R.A."/>
            <person name="Nabieva E.R."/>
            <person name="Penin A.A."/>
            <person name="Kondrashov A.S."/>
            <person name="Logacheva M.D."/>
        </authorList>
    </citation>
    <scope>NUCLEOTIDE SEQUENCE [LARGE SCALE GENOMIC DNA]</scope>
</reference>
<evidence type="ECO:0000313" key="6">
    <source>
        <dbReference type="Proteomes" id="UP000015453"/>
    </source>
</evidence>
<dbReference type="PROSITE" id="PS51375">
    <property type="entry name" value="PPR"/>
    <property type="match status" value="4"/>
</dbReference>
<name>S8DZB3_9LAMI</name>
<proteinExistence type="inferred from homology"/>
<accession>S8DZB3</accession>
<protein>
    <recommendedName>
        <fullName evidence="7">Pentacotripeptide-repeat region of PRORP domain-containing protein</fullName>
    </recommendedName>
</protein>
<dbReference type="Pfam" id="PF12854">
    <property type="entry name" value="PPR_1"/>
    <property type="match status" value="1"/>
</dbReference>
<comment type="caution">
    <text evidence="5">The sequence shown here is derived from an EMBL/GenBank/DDBJ whole genome shotgun (WGS) entry which is preliminary data.</text>
</comment>
<comment type="similarity">
    <text evidence="1">Belongs to the PPR family. P subfamily.</text>
</comment>
<evidence type="ECO:0000313" key="5">
    <source>
        <dbReference type="EMBL" id="EPS68688.1"/>
    </source>
</evidence>
<feature type="repeat" description="PPR" evidence="3">
    <location>
        <begin position="184"/>
        <end position="220"/>
    </location>
</feature>
<evidence type="ECO:0000256" key="2">
    <source>
        <dbReference type="ARBA" id="ARBA00022737"/>
    </source>
</evidence>
<dbReference type="AlphaFoldDB" id="S8DZB3"/>
<evidence type="ECO:0000256" key="3">
    <source>
        <dbReference type="PROSITE-ProRule" id="PRU00708"/>
    </source>
</evidence>
<dbReference type="Pfam" id="PF01535">
    <property type="entry name" value="PPR"/>
    <property type="match status" value="1"/>
</dbReference>
<dbReference type="InterPro" id="IPR011990">
    <property type="entry name" value="TPR-like_helical_dom_sf"/>
</dbReference>
<evidence type="ECO:0008006" key="7">
    <source>
        <dbReference type="Google" id="ProtNLM"/>
    </source>
</evidence>
<dbReference type="PANTHER" id="PTHR47941">
    <property type="entry name" value="PENTATRICOPEPTIDE REPEAT-CONTAINING PROTEIN 3, MITOCHONDRIAL"/>
    <property type="match status" value="1"/>
</dbReference>
<keyword evidence="6" id="KW-1185">Reference proteome</keyword>
<dbReference type="NCBIfam" id="TIGR00756">
    <property type="entry name" value="PPR"/>
    <property type="match status" value="4"/>
</dbReference>
<evidence type="ECO:0000256" key="1">
    <source>
        <dbReference type="ARBA" id="ARBA00007626"/>
    </source>
</evidence>
<sequence>MAFRVRRNSDLNSSSSSSSSSSNNLTFLRRFALARCYSLDSLEEDLTSLCEDPANSKTVSYLLFEKSVDLGVLPSPTLCGRVMRMHSKKKDYEAAFLTYNKLRVTPRYLLHVYDANLVLDALCSNGFASEAVEFLAQMERNPPFMAAAPDRVSFNILIKGFCREKKSAEALKVKERMDEEISPDIVTYNILIAGLFNEGKAAEAMALLEEEMKGRKGIEPDAVTWTTLVKGFCGVGDVDRAEATFQEMSRRGIATSRVAYSCLLQGFCRKGDLCRARSLFDHVMKKGVQPDSNAVGLLIRGLCSKGRSEEAEAIKSRMATQQHCKSTS</sequence>
<feature type="repeat" description="PPR" evidence="3">
    <location>
        <begin position="221"/>
        <end position="255"/>
    </location>
</feature>
<dbReference type="InterPro" id="IPR002885">
    <property type="entry name" value="PPR_rpt"/>
</dbReference>
<feature type="region of interest" description="Disordered" evidence="4">
    <location>
        <begin position="1"/>
        <end position="23"/>
    </location>
</feature>